<reference evidence="1" key="1">
    <citation type="submission" date="2020-06" db="EMBL/GenBank/DDBJ databases">
        <authorList>
            <person name="Li T."/>
            <person name="Hu X."/>
            <person name="Zhang T."/>
            <person name="Song X."/>
            <person name="Zhang H."/>
            <person name="Dai N."/>
            <person name="Sheng W."/>
            <person name="Hou X."/>
            <person name="Wei L."/>
        </authorList>
    </citation>
    <scope>NUCLEOTIDE SEQUENCE</scope>
    <source>
        <strain evidence="1">3651</strain>
        <tissue evidence="1">Leaf</tissue>
    </source>
</reference>
<comment type="caution">
    <text evidence="1">The sequence shown here is derived from an EMBL/GenBank/DDBJ whole genome shotgun (WGS) entry which is preliminary data.</text>
</comment>
<sequence>MGYSYEIHYKPGKENVVVDALSRVPSTPIFSAILSPTTDVFQQLQQFFTSHSAGQQLPSDVQSDVRFAISLFAQATSIESLFRRSRIYPLPPAASDINVSIEEVLQSPVANPLFLSGLIPKLGLEDKAPFEGEGNDRLGPLTAQTN</sequence>
<dbReference type="Proteomes" id="UP001293254">
    <property type="component" value="Unassembled WGS sequence"/>
</dbReference>
<proteinExistence type="predicted"/>
<name>A0AAE1XJY5_9LAMI</name>
<keyword evidence="2" id="KW-1185">Reference proteome</keyword>
<gene>
    <name evidence="1" type="ORF">Salat_2930300</name>
</gene>
<dbReference type="EMBL" id="JACGWO010000013">
    <property type="protein sequence ID" value="KAK4412831.1"/>
    <property type="molecule type" value="Genomic_DNA"/>
</dbReference>
<reference evidence="1" key="2">
    <citation type="journal article" date="2024" name="Plant">
        <title>Genomic evolution and insights into agronomic trait innovations of Sesamum species.</title>
        <authorList>
            <person name="Miao H."/>
            <person name="Wang L."/>
            <person name="Qu L."/>
            <person name="Liu H."/>
            <person name="Sun Y."/>
            <person name="Le M."/>
            <person name="Wang Q."/>
            <person name="Wei S."/>
            <person name="Zheng Y."/>
            <person name="Lin W."/>
            <person name="Duan Y."/>
            <person name="Cao H."/>
            <person name="Xiong S."/>
            <person name="Wang X."/>
            <person name="Wei L."/>
            <person name="Li C."/>
            <person name="Ma Q."/>
            <person name="Ju M."/>
            <person name="Zhao R."/>
            <person name="Li G."/>
            <person name="Mu C."/>
            <person name="Tian Q."/>
            <person name="Mei H."/>
            <person name="Zhang T."/>
            <person name="Gao T."/>
            <person name="Zhang H."/>
        </authorList>
    </citation>
    <scope>NUCLEOTIDE SEQUENCE</scope>
    <source>
        <strain evidence="1">3651</strain>
    </source>
</reference>
<dbReference type="AlphaFoldDB" id="A0AAE1XJY5"/>
<organism evidence="1 2">
    <name type="scientific">Sesamum alatum</name>
    <dbReference type="NCBI Taxonomy" id="300844"/>
    <lineage>
        <taxon>Eukaryota</taxon>
        <taxon>Viridiplantae</taxon>
        <taxon>Streptophyta</taxon>
        <taxon>Embryophyta</taxon>
        <taxon>Tracheophyta</taxon>
        <taxon>Spermatophyta</taxon>
        <taxon>Magnoliopsida</taxon>
        <taxon>eudicotyledons</taxon>
        <taxon>Gunneridae</taxon>
        <taxon>Pentapetalae</taxon>
        <taxon>asterids</taxon>
        <taxon>lamiids</taxon>
        <taxon>Lamiales</taxon>
        <taxon>Pedaliaceae</taxon>
        <taxon>Sesamum</taxon>
    </lineage>
</organism>
<evidence type="ECO:0000313" key="1">
    <source>
        <dbReference type="EMBL" id="KAK4412831.1"/>
    </source>
</evidence>
<evidence type="ECO:0000313" key="2">
    <source>
        <dbReference type="Proteomes" id="UP001293254"/>
    </source>
</evidence>
<protein>
    <submittedName>
        <fullName evidence="1">Uncharacterized protein</fullName>
    </submittedName>
</protein>
<accession>A0AAE1XJY5</accession>